<dbReference type="EC" id="4.6.1.1" evidence="3"/>
<proteinExistence type="predicted"/>
<dbReference type="Gene3D" id="2.160.20.80">
    <property type="entry name" value="E3 ubiquitin-protein ligase SopA"/>
    <property type="match status" value="1"/>
</dbReference>
<dbReference type="RefSeq" id="WP_371387419.1">
    <property type="nucleotide sequence ID" value="NZ_JBGLYH010000046.1"/>
</dbReference>
<dbReference type="SUPFAM" id="SSF141571">
    <property type="entry name" value="Pentapeptide repeat-like"/>
    <property type="match status" value="2"/>
</dbReference>
<name>A0ABV4K6L5_9BACT</name>
<evidence type="ECO:0000259" key="2">
    <source>
        <dbReference type="Pfam" id="PF12633"/>
    </source>
</evidence>
<feature type="region of interest" description="Disordered" evidence="1">
    <location>
        <begin position="349"/>
        <end position="374"/>
    </location>
</feature>
<keyword evidence="3" id="KW-0456">Lyase</keyword>
<keyword evidence="4" id="KW-1185">Reference proteome</keyword>
<dbReference type="InterPro" id="IPR024685">
    <property type="entry name" value="Adenylate_cyclase_1_N"/>
</dbReference>
<dbReference type="Pfam" id="PF12633">
    <property type="entry name" value="Adenyl_cycl_N"/>
    <property type="match status" value="1"/>
</dbReference>
<dbReference type="PANTHER" id="PTHR38760">
    <property type="entry name" value="ADENYLATE CYCLASE"/>
    <property type="match status" value="1"/>
</dbReference>
<dbReference type="InterPro" id="IPR000274">
    <property type="entry name" value="Adenylate_cyclase_1"/>
</dbReference>
<protein>
    <submittedName>
        <fullName evidence="3">Class I adenylate cyclase</fullName>
        <ecNumber evidence="3">4.6.1.1</ecNumber>
    </submittedName>
</protein>
<organism evidence="3 4">
    <name type="scientific">Pseudodesulfovibrio karagichevae</name>
    <dbReference type="NCBI Taxonomy" id="3239305"/>
    <lineage>
        <taxon>Bacteria</taxon>
        <taxon>Pseudomonadati</taxon>
        <taxon>Thermodesulfobacteriota</taxon>
        <taxon>Desulfovibrionia</taxon>
        <taxon>Desulfovibrionales</taxon>
        <taxon>Desulfovibrionaceae</taxon>
    </lineage>
</organism>
<accession>A0ABV4K6L5</accession>
<evidence type="ECO:0000313" key="3">
    <source>
        <dbReference type="EMBL" id="MEZ7197921.1"/>
    </source>
</evidence>
<dbReference type="InterPro" id="IPR001646">
    <property type="entry name" value="5peptide_repeat"/>
</dbReference>
<reference evidence="3 4" key="1">
    <citation type="submission" date="2024-08" db="EMBL/GenBank/DDBJ databases">
        <title>Sulfate-reducing bacteria isolated from formation water of the oil field in Kazakhstan and description of Pseudodesulfovibrio sp.</title>
        <authorList>
            <person name="Bidzhieva S.K."/>
            <person name="Tourova T.P."/>
            <person name="Grouzdev D.S."/>
            <person name="Beletsky A.V."/>
            <person name="Sokolova D.S."/>
            <person name="Samigullina S.R."/>
            <person name="Poltaraus A.B."/>
            <person name="Avtukh A.N."/>
            <person name="Tereshina V.M."/>
            <person name="Zhaparov N.S."/>
            <person name="Mardanov A.V."/>
            <person name="Nazina T.N."/>
        </authorList>
    </citation>
    <scope>NUCLEOTIDE SEQUENCE [LARGE SCALE GENOMIC DNA]</scope>
    <source>
        <strain evidence="3 4">9FUS</strain>
    </source>
</reference>
<dbReference type="EMBL" id="JBGLYH010000046">
    <property type="protein sequence ID" value="MEZ7197921.1"/>
    <property type="molecule type" value="Genomic_DNA"/>
</dbReference>
<comment type="caution">
    <text evidence="3">The sequence shown here is derived from an EMBL/GenBank/DDBJ whole genome shotgun (WGS) entry which is preliminary data.</text>
</comment>
<dbReference type="GO" id="GO:0004016">
    <property type="term" value="F:adenylate cyclase activity"/>
    <property type="evidence" value="ECO:0007669"/>
    <property type="project" value="UniProtKB-EC"/>
</dbReference>
<dbReference type="Pfam" id="PF01295">
    <property type="entry name" value="Adenylate_cycl"/>
    <property type="match status" value="1"/>
</dbReference>
<dbReference type="Pfam" id="PF13599">
    <property type="entry name" value="Pentapeptide_4"/>
    <property type="match status" value="1"/>
</dbReference>
<evidence type="ECO:0000256" key="1">
    <source>
        <dbReference type="SAM" id="MobiDB-lite"/>
    </source>
</evidence>
<sequence>MSQDNPNIRTLAGAIGALSEGAPGGNGPGIGALAVEFMLWCDETPHPTHTEAVPLAEAVLALNRLATNSGDIHTVQACLQALVRSGRFGRTLCARCINAHNAPLPRLDPKVAAWPARDRLGLVHEMLKDFPGDMDRETLAWVEELLKPLMGTDPEELVPFVARLGEQGELLAFPVRQVIVGGLFGRWINSRLTNGVEGRDLEQLCQVIRGVGDSSYGEALAKAADLGRIEADVAVLRTIAAVGEAGNKTILGMLLKILPKADTELAGACLDALISQDHPAMGKLLASVRSRMPGIRAAAVSRAPLLGDIGYVQYIASLPEERRANAQLEMLGALEAIAPDFVRNAAGNCPPRGTGSPRVQEAEPPVPSHRVAPEPSRTGFLKGLFKSRPKKLQDLLPKPGNVRDLDLAGSTVDGEQLENRELTGLNLAGSTFVHTRFFRGKVGNSDLSDGLIRACTASGTEFRDVRFTGVEFAATRFEDCLFTDCTFTGAFLSGCTFEGCRFRNSVFSEAAFRDCRLTRCDFTVCSLAGSALHGCSVRSTRFEACDLSFAELIGDEFRGVEFRRTCLHALYVRDCVLLSMELPGSPVTRSIIKNSDAGHPQFLANRLRQMTLFAREAEKNVMPRSRETDPFQAQKALAAWSRELTFMRRERRMLDNNRQRMHRAMGTLSRDQQAFLRMLPMLLDSDLFERRYNFGNIPSSRVWGYYPCLTDLELVRDRLGLEPEFDPSPEVRIQAVYAMGSLGTVAQTSSSDLDCWVCYDGDVTMTMEHGLKRKLDAMALWADSDFGLEVHFYPMRMDDVRDNRFLSGDEESSGSAQVLLLKEEFYRTALKLAGKNIAWWVTPAGASRKMYESCIRAARRYPLCGKPRLEDFGHLAEVPPAEYFGGSLWQMVKAIHSPFKSVLKLGLLETYAAPGASALPLCDRIKRKLIRNRQGRLDTDPYTALYSTLHDYYSGRGEDNAAALLKESFRLKANLSDIPLFMNLPTRPEDESLISVLFGSGYVEPGRLAETHRTWPFDKSLRMGAHVRRYMVDTYQRIQEGLSAGGRAKDRTRALVNPEDLTRMGRRIAANFARKNHKIMRVPFMDTRENGFPILHFAAEKAPGKTPAWTVRGGERVEAKQSAEHLQMLHRNQDPVHLLAWLLANRIYAPKSLLQADRTIAPMALSDLQKLMAALHDFFPFAETFEPDINEGLRAEKVERAFFILNLAAPPETGRVEQAAVIYATNWGEMFCRTFLRPGQMFEHSPARFLAEKIGQPLSESVQLGLFTPKGSQCRRINLI</sequence>
<evidence type="ECO:0000313" key="4">
    <source>
        <dbReference type="Proteomes" id="UP001568698"/>
    </source>
</evidence>
<feature type="domain" description="Adenylate cyclase class-I N-terminal" evidence="2">
    <location>
        <begin position="650"/>
        <end position="840"/>
    </location>
</feature>
<gene>
    <name evidence="3" type="ORF">AB6M95_14295</name>
</gene>
<dbReference type="PANTHER" id="PTHR38760:SF1">
    <property type="entry name" value="ADENYLATE CYCLASE"/>
    <property type="match status" value="1"/>
</dbReference>
<dbReference type="Proteomes" id="UP001568698">
    <property type="component" value="Unassembled WGS sequence"/>
</dbReference>